<protein>
    <submittedName>
        <fullName evidence="2">(northern house mosquito) hypothetical protein</fullName>
    </submittedName>
</protein>
<reference evidence="2" key="1">
    <citation type="submission" date="2021-05" db="EMBL/GenBank/DDBJ databases">
        <authorList>
            <person name="Alioto T."/>
            <person name="Alioto T."/>
            <person name="Gomez Garrido J."/>
        </authorList>
    </citation>
    <scope>NUCLEOTIDE SEQUENCE</scope>
</reference>
<dbReference type="EMBL" id="HBUE01187261">
    <property type="protein sequence ID" value="CAG6523316.1"/>
    <property type="molecule type" value="Transcribed_RNA"/>
</dbReference>
<feature type="region of interest" description="Disordered" evidence="1">
    <location>
        <begin position="49"/>
        <end position="80"/>
    </location>
</feature>
<evidence type="ECO:0000313" key="2">
    <source>
        <dbReference type="EMBL" id="CAG6523316.1"/>
    </source>
</evidence>
<name>A0A8D8GWW8_CULPI</name>
<dbReference type="AlphaFoldDB" id="A0A8D8GWW8"/>
<organism evidence="2">
    <name type="scientific">Culex pipiens</name>
    <name type="common">House mosquito</name>
    <dbReference type="NCBI Taxonomy" id="7175"/>
    <lineage>
        <taxon>Eukaryota</taxon>
        <taxon>Metazoa</taxon>
        <taxon>Ecdysozoa</taxon>
        <taxon>Arthropoda</taxon>
        <taxon>Hexapoda</taxon>
        <taxon>Insecta</taxon>
        <taxon>Pterygota</taxon>
        <taxon>Neoptera</taxon>
        <taxon>Endopterygota</taxon>
        <taxon>Diptera</taxon>
        <taxon>Nematocera</taxon>
        <taxon>Culicoidea</taxon>
        <taxon>Culicidae</taxon>
        <taxon>Culicinae</taxon>
        <taxon>Culicini</taxon>
        <taxon>Culex</taxon>
        <taxon>Culex</taxon>
    </lineage>
</organism>
<proteinExistence type="predicted"/>
<accession>A0A8D8GWW8</accession>
<sequence length="99" mass="10856">MAAVHVLGGHVFVRRAGVHHIGVLRNHHQNNLVERVDAGTGRWKVSLPQRECRPGQPAGQLPGHHPAGQGENRQDDHRDCDRVRALLVAVHRVRSAAGV</sequence>
<evidence type="ECO:0000256" key="1">
    <source>
        <dbReference type="SAM" id="MobiDB-lite"/>
    </source>
</evidence>
<dbReference type="EMBL" id="HBUE01293026">
    <property type="protein sequence ID" value="CAG6574973.1"/>
    <property type="molecule type" value="Transcribed_RNA"/>
</dbReference>